<dbReference type="InterPro" id="IPR009003">
    <property type="entry name" value="Peptidase_S1_PA"/>
</dbReference>
<reference evidence="5" key="1">
    <citation type="submission" date="2020-05" db="UniProtKB">
        <authorList>
            <consortium name="EnsemblMetazoa"/>
        </authorList>
    </citation>
    <scope>IDENTIFICATION</scope>
    <source>
        <strain evidence="5">SANGQUA</strain>
    </source>
</reference>
<dbReference type="SMART" id="SM00020">
    <property type="entry name" value="Tryp_SPc"/>
    <property type="match status" value="1"/>
</dbReference>
<dbReference type="GO" id="GO:0004252">
    <property type="term" value="F:serine-type endopeptidase activity"/>
    <property type="evidence" value="ECO:0007669"/>
    <property type="project" value="InterPro"/>
</dbReference>
<proteinExistence type="inferred from homology"/>
<keyword evidence="3" id="KW-0472">Membrane</keyword>
<dbReference type="AlphaFoldDB" id="A0A182X6T4"/>
<dbReference type="EnsemblMetazoa" id="AQUA005520-RA">
    <property type="protein sequence ID" value="AQUA005520-PA"/>
    <property type="gene ID" value="AQUA005520"/>
</dbReference>
<evidence type="ECO:0000313" key="5">
    <source>
        <dbReference type="EnsemblMetazoa" id="AQUA005520-PA"/>
    </source>
</evidence>
<dbReference type="PANTHER" id="PTHR24250">
    <property type="entry name" value="CHYMOTRYPSIN-RELATED"/>
    <property type="match status" value="1"/>
</dbReference>
<dbReference type="SUPFAM" id="SSF50494">
    <property type="entry name" value="Trypsin-like serine proteases"/>
    <property type="match status" value="1"/>
</dbReference>
<name>A0A182X6T4_ANOQN</name>
<dbReference type="PROSITE" id="PS50240">
    <property type="entry name" value="TRYPSIN_DOM"/>
    <property type="match status" value="1"/>
</dbReference>
<protein>
    <recommendedName>
        <fullName evidence="4">Peptidase S1 domain-containing protein</fullName>
    </recommendedName>
</protein>
<dbReference type="InterPro" id="IPR001254">
    <property type="entry name" value="Trypsin_dom"/>
</dbReference>
<dbReference type="GO" id="GO:0006508">
    <property type="term" value="P:proteolysis"/>
    <property type="evidence" value="ECO:0007669"/>
    <property type="project" value="InterPro"/>
</dbReference>
<organism evidence="5 6">
    <name type="scientific">Anopheles quadriannulatus</name>
    <name type="common">Mosquito</name>
    <dbReference type="NCBI Taxonomy" id="34691"/>
    <lineage>
        <taxon>Eukaryota</taxon>
        <taxon>Metazoa</taxon>
        <taxon>Ecdysozoa</taxon>
        <taxon>Arthropoda</taxon>
        <taxon>Hexapoda</taxon>
        <taxon>Insecta</taxon>
        <taxon>Pterygota</taxon>
        <taxon>Neoptera</taxon>
        <taxon>Endopterygota</taxon>
        <taxon>Diptera</taxon>
        <taxon>Nematocera</taxon>
        <taxon>Culicoidea</taxon>
        <taxon>Culicidae</taxon>
        <taxon>Anophelinae</taxon>
        <taxon>Anopheles</taxon>
    </lineage>
</organism>
<feature type="transmembrane region" description="Helical" evidence="3">
    <location>
        <begin position="44"/>
        <end position="65"/>
    </location>
</feature>
<dbReference type="Gene3D" id="2.40.10.10">
    <property type="entry name" value="Trypsin-like serine proteases"/>
    <property type="match status" value="2"/>
</dbReference>
<dbReference type="VEuPathDB" id="VectorBase:AQUA005520"/>
<evidence type="ECO:0000256" key="3">
    <source>
        <dbReference type="SAM" id="Phobius"/>
    </source>
</evidence>
<evidence type="ECO:0000313" key="6">
    <source>
        <dbReference type="Proteomes" id="UP000076407"/>
    </source>
</evidence>
<evidence type="ECO:0000259" key="4">
    <source>
        <dbReference type="PROSITE" id="PS50240"/>
    </source>
</evidence>
<keyword evidence="6" id="KW-1185">Reference proteome</keyword>
<dbReference type="Pfam" id="PF00089">
    <property type="entry name" value="Trypsin"/>
    <property type="match status" value="1"/>
</dbReference>
<evidence type="ECO:0000256" key="1">
    <source>
        <dbReference type="ARBA" id="ARBA00023157"/>
    </source>
</evidence>
<dbReference type="InterPro" id="IPR043504">
    <property type="entry name" value="Peptidase_S1_PA_chymotrypsin"/>
</dbReference>
<comment type="similarity">
    <text evidence="2">Belongs to the peptidase S1 family. CLIP subfamily.</text>
</comment>
<feature type="domain" description="Peptidase S1" evidence="4">
    <location>
        <begin position="218"/>
        <end position="457"/>
    </location>
</feature>
<keyword evidence="1" id="KW-1015">Disulfide bond</keyword>
<dbReference type="STRING" id="34691.A0A182X6T4"/>
<dbReference type="Proteomes" id="UP000076407">
    <property type="component" value="Unassembled WGS sequence"/>
</dbReference>
<sequence>HVSNSLRCAAGLKVACPICECKFRDRERVHTSVRRMASSSKANFMCVRLMVVSVVIGMACVRMAFACNCIPEKFCAAPPDVDLRLIDDDQCPTGMVCCGEPASDLDETVCDGGLCVSDQSECPGEDYDGEDYGAGLIDLRTNDVRCPGTQYCCRTMREQLPACDGTCVPRSLCTMFQPGPAGCAGDNVCCRMDRNAWIDTINDINAMSEPALLPVNDRVSGTCEWSRLGTDTTTVVPPWLVSIWVRIDILPGLQADQFVCGGVQVDSSLIMTAASCVKDRPVEEMFANVGDYDISSRTLLRVENIYTVKEKIIHEYYNTSDPVHNDVALLRLTAPVRNGKCTAPLASPPANGCKARNHDCYTIGWNRTLLAAGSGRPKRYPVQVTTFQEDLFCSPGTICIDRDEGQCNVEDESLHGSIVICEEGEQQDDWKVRGLLIRNCTGVAIESVVAWLEHQRNPGFVQKLGPTDPSRQYLPVRA</sequence>
<accession>A0A182X6T4</accession>
<evidence type="ECO:0000256" key="2">
    <source>
        <dbReference type="ARBA" id="ARBA00024195"/>
    </source>
</evidence>
<keyword evidence="3" id="KW-1133">Transmembrane helix</keyword>
<keyword evidence="3" id="KW-0812">Transmembrane</keyword>